<dbReference type="SUPFAM" id="SSF51366">
    <property type="entry name" value="Ribulose-phoshate binding barrel"/>
    <property type="match status" value="1"/>
</dbReference>
<proteinExistence type="predicted"/>
<keyword evidence="1" id="KW-0479">Metal-binding</keyword>
<dbReference type="Pfam" id="PF00834">
    <property type="entry name" value="Ribul_P_3_epim"/>
    <property type="match status" value="1"/>
</dbReference>
<accession>A0A9P1DPX0</accession>
<dbReference type="Proteomes" id="UP001152797">
    <property type="component" value="Unassembled WGS sequence"/>
</dbReference>
<dbReference type="OrthoDB" id="1927044at2759"/>
<dbReference type="Gene3D" id="3.20.20.70">
    <property type="entry name" value="Aldolase class I"/>
    <property type="match status" value="1"/>
</dbReference>
<gene>
    <name evidence="3" type="ORF">C1SCF055_LOCUS39125</name>
</gene>
<keyword evidence="6" id="KW-1185">Reference proteome</keyword>
<evidence type="ECO:0000313" key="6">
    <source>
        <dbReference type="Proteomes" id="UP001152797"/>
    </source>
</evidence>
<dbReference type="GO" id="GO:0005975">
    <property type="term" value="P:carbohydrate metabolic process"/>
    <property type="evidence" value="ECO:0007669"/>
    <property type="project" value="InterPro"/>
</dbReference>
<evidence type="ECO:0000313" key="5">
    <source>
        <dbReference type="EMBL" id="CAL4801522.1"/>
    </source>
</evidence>
<organism evidence="3">
    <name type="scientific">Cladocopium goreaui</name>
    <dbReference type="NCBI Taxonomy" id="2562237"/>
    <lineage>
        <taxon>Eukaryota</taxon>
        <taxon>Sar</taxon>
        <taxon>Alveolata</taxon>
        <taxon>Dinophyceae</taxon>
        <taxon>Suessiales</taxon>
        <taxon>Symbiodiniaceae</taxon>
        <taxon>Cladocopium</taxon>
    </lineage>
</organism>
<reference evidence="4" key="2">
    <citation type="submission" date="2024-04" db="EMBL/GenBank/DDBJ databases">
        <authorList>
            <person name="Chen Y."/>
            <person name="Shah S."/>
            <person name="Dougan E. K."/>
            <person name="Thang M."/>
            <person name="Chan C."/>
        </authorList>
    </citation>
    <scope>NUCLEOTIDE SEQUENCE [LARGE SCALE GENOMIC DNA]</scope>
</reference>
<dbReference type="InterPro" id="IPR000056">
    <property type="entry name" value="Ribul_P_3_epim-like"/>
</dbReference>
<name>A0A9P1DPX0_9DINO</name>
<keyword evidence="2" id="KW-0413">Isomerase</keyword>
<evidence type="ECO:0000256" key="2">
    <source>
        <dbReference type="ARBA" id="ARBA00023235"/>
    </source>
</evidence>
<comment type="caution">
    <text evidence="3">The sequence shown here is derived from an EMBL/GenBank/DDBJ whole genome shotgun (WGS) entry which is preliminary data.</text>
</comment>
<dbReference type="InterPro" id="IPR013785">
    <property type="entry name" value="Aldolase_TIM"/>
</dbReference>
<dbReference type="InterPro" id="IPR011060">
    <property type="entry name" value="RibuloseP-bd_barrel"/>
</dbReference>
<sequence length="103" mass="11083">MTVVPGKGGQSFMVDMMEKVRSVRAKYPEKDIEVDGGVKVHTVDEAAKAGANMIVSGTGVYKVEDMALAISTMKRSVELYGNGFSSDKLSPLRYDKDLTGGYA</sequence>
<evidence type="ECO:0000313" key="3">
    <source>
        <dbReference type="EMBL" id="CAI4014210.1"/>
    </source>
</evidence>
<dbReference type="AlphaFoldDB" id="A0A9P1DPX0"/>
<evidence type="ECO:0000313" key="4">
    <source>
        <dbReference type="EMBL" id="CAL1167585.1"/>
    </source>
</evidence>
<dbReference type="EMBL" id="CAMXCT010006223">
    <property type="protein sequence ID" value="CAI4014210.1"/>
    <property type="molecule type" value="Genomic_DNA"/>
</dbReference>
<protein>
    <submittedName>
        <fullName evidence="5">Ribulose-phosphate 3-epimerase, cytoplasmic isoform (Cyt-RPEase) (Pentose-5-phosphate 3-epimerase ) (PPE) (RPEcyt) (Ribulose-5-phosphate-epimerase)</fullName>
    </submittedName>
</protein>
<dbReference type="PANTHER" id="PTHR11749">
    <property type="entry name" value="RIBULOSE-5-PHOSPHATE-3-EPIMERASE"/>
    <property type="match status" value="1"/>
</dbReference>
<reference evidence="3" key="1">
    <citation type="submission" date="2022-10" db="EMBL/GenBank/DDBJ databases">
        <authorList>
            <person name="Chen Y."/>
            <person name="Dougan E. K."/>
            <person name="Chan C."/>
            <person name="Rhodes N."/>
            <person name="Thang M."/>
        </authorList>
    </citation>
    <scope>NUCLEOTIDE SEQUENCE</scope>
</reference>
<evidence type="ECO:0000256" key="1">
    <source>
        <dbReference type="ARBA" id="ARBA00022723"/>
    </source>
</evidence>
<dbReference type="GO" id="GO:0046872">
    <property type="term" value="F:metal ion binding"/>
    <property type="evidence" value="ECO:0007669"/>
    <property type="project" value="UniProtKB-KW"/>
</dbReference>
<dbReference type="EMBL" id="CAMXCT020006223">
    <property type="protein sequence ID" value="CAL1167585.1"/>
    <property type="molecule type" value="Genomic_DNA"/>
</dbReference>
<dbReference type="EMBL" id="CAMXCT030006223">
    <property type="protein sequence ID" value="CAL4801522.1"/>
    <property type="molecule type" value="Genomic_DNA"/>
</dbReference>
<dbReference type="GO" id="GO:0016857">
    <property type="term" value="F:racemase and epimerase activity, acting on carbohydrates and derivatives"/>
    <property type="evidence" value="ECO:0007669"/>
    <property type="project" value="InterPro"/>
</dbReference>